<dbReference type="GO" id="GO:0004497">
    <property type="term" value="F:monooxygenase activity"/>
    <property type="evidence" value="ECO:0007669"/>
    <property type="project" value="UniProtKB-KW"/>
</dbReference>
<evidence type="ECO:0000313" key="5">
    <source>
        <dbReference type="EMBL" id="MEG3436410.1"/>
    </source>
</evidence>
<dbReference type="Proteomes" id="UP001328733">
    <property type="component" value="Unassembled WGS sequence"/>
</dbReference>
<gene>
    <name evidence="5" type="ORF">V0288_04695</name>
</gene>
<dbReference type="CDD" id="cd11053">
    <property type="entry name" value="CYP110-like"/>
    <property type="match status" value="1"/>
</dbReference>
<dbReference type="Pfam" id="PF00067">
    <property type="entry name" value="p450"/>
    <property type="match status" value="1"/>
</dbReference>
<comment type="similarity">
    <text evidence="2 4">Belongs to the cytochrome P450 family.</text>
</comment>
<sequence>MKEVPGSSLPSAIQLARWILDPTGFLEDNARQYGDIFGAKVSLTGEKIVFVSSPTALQQILTGDRKQFSAPGEVNRIISSLLGEYSVIMLSGEAHKKRRQLLLPPFHGERMRSYGDIIRNLTVKVMESVPLDRVFEARSVTQSLTLQVILETVFGIGEGERFQTLQGLLSEMLDGFRSPAMASILFFSWLQKDLGAWSPWGKYIRARRKIDEILFAEIAERKANPREDRTDILSLLLSARDEEGNPMSDNELRDELITLLVAGHETTATSIAWGLYWTHLYPEIKEKVRQELATLGDNPDPVEITRLPYLSAVCSESLRVHPVTMLTFPRVAEESIELDGYSIEKGTLVTGCMYLSNHREATFPDSHTFRPERFLERQFTPFEYMPFGGGARRCIGEALALFEMKIALGTILAGYDLELADKTPEKPRRRALTLSPARGVRMILKGRREAIQPSPALAEIS</sequence>
<dbReference type="InterPro" id="IPR002401">
    <property type="entry name" value="Cyt_P450_E_grp-I"/>
</dbReference>
<keyword evidence="4" id="KW-0503">Monooxygenase</keyword>
<evidence type="ECO:0000256" key="3">
    <source>
        <dbReference type="PIRSR" id="PIRSR602401-1"/>
    </source>
</evidence>
<keyword evidence="3 4" id="KW-0408">Iron</keyword>
<protein>
    <submittedName>
        <fullName evidence="5">Cytochrome P450</fullName>
    </submittedName>
</protein>
<dbReference type="PRINTS" id="PR00385">
    <property type="entry name" value="P450"/>
</dbReference>
<keyword evidence="6" id="KW-1185">Reference proteome</keyword>
<name>A0AAW9QF72_9CHRO</name>
<dbReference type="PROSITE" id="PS00086">
    <property type="entry name" value="CYTOCHROME_P450"/>
    <property type="match status" value="1"/>
</dbReference>
<dbReference type="PANTHER" id="PTHR24305:SF166">
    <property type="entry name" value="CYTOCHROME P450 12A4, MITOCHONDRIAL-RELATED"/>
    <property type="match status" value="1"/>
</dbReference>
<evidence type="ECO:0000256" key="1">
    <source>
        <dbReference type="ARBA" id="ARBA00001971"/>
    </source>
</evidence>
<dbReference type="Gene3D" id="1.10.630.10">
    <property type="entry name" value="Cytochrome P450"/>
    <property type="match status" value="1"/>
</dbReference>
<keyword evidence="3 4" id="KW-0479">Metal-binding</keyword>
<organism evidence="5 6">
    <name type="scientific">Pannus brasiliensis CCIBt3594</name>
    <dbReference type="NCBI Taxonomy" id="1427578"/>
    <lineage>
        <taxon>Bacteria</taxon>
        <taxon>Bacillati</taxon>
        <taxon>Cyanobacteriota</taxon>
        <taxon>Cyanophyceae</taxon>
        <taxon>Oscillatoriophycideae</taxon>
        <taxon>Chroococcales</taxon>
        <taxon>Microcystaceae</taxon>
        <taxon>Pannus</taxon>
    </lineage>
</organism>
<evidence type="ECO:0000256" key="2">
    <source>
        <dbReference type="ARBA" id="ARBA00010617"/>
    </source>
</evidence>
<feature type="binding site" description="axial binding residue" evidence="3">
    <location>
        <position position="394"/>
    </location>
    <ligand>
        <name>heme</name>
        <dbReference type="ChEBI" id="CHEBI:30413"/>
    </ligand>
    <ligandPart>
        <name>Fe</name>
        <dbReference type="ChEBI" id="CHEBI:18248"/>
    </ligandPart>
</feature>
<dbReference type="GO" id="GO:0005506">
    <property type="term" value="F:iron ion binding"/>
    <property type="evidence" value="ECO:0007669"/>
    <property type="project" value="InterPro"/>
</dbReference>
<accession>A0AAW9QF72</accession>
<dbReference type="RefSeq" id="WP_332863866.1">
    <property type="nucleotide sequence ID" value="NZ_JBAFSM010000006.1"/>
</dbReference>
<dbReference type="AlphaFoldDB" id="A0AAW9QF72"/>
<dbReference type="InterPro" id="IPR001128">
    <property type="entry name" value="Cyt_P450"/>
</dbReference>
<dbReference type="PANTHER" id="PTHR24305">
    <property type="entry name" value="CYTOCHROME P450"/>
    <property type="match status" value="1"/>
</dbReference>
<dbReference type="InterPro" id="IPR017972">
    <property type="entry name" value="Cyt_P450_CS"/>
</dbReference>
<reference evidence="5 6" key="1">
    <citation type="submission" date="2024-01" db="EMBL/GenBank/DDBJ databases">
        <title>Genomic insights into the taxonomy and metabolism of the cyanobacterium Pannus brasiliensis CCIBt3594.</title>
        <authorList>
            <person name="Machado M."/>
            <person name="Botero N.B."/>
            <person name="Andreote A.P.D."/>
            <person name="Feitosa A.M.T."/>
            <person name="Popin R."/>
            <person name="Sivonen K."/>
            <person name="Fiore M.F."/>
        </authorList>
    </citation>
    <scope>NUCLEOTIDE SEQUENCE [LARGE SCALE GENOMIC DNA]</scope>
    <source>
        <strain evidence="5 6">CCIBt3594</strain>
    </source>
</reference>
<evidence type="ECO:0000256" key="4">
    <source>
        <dbReference type="RuleBase" id="RU000461"/>
    </source>
</evidence>
<dbReference type="InterPro" id="IPR050121">
    <property type="entry name" value="Cytochrome_P450_monoxygenase"/>
</dbReference>
<proteinExistence type="inferred from homology"/>
<comment type="cofactor">
    <cofactor evidence="1 3">
        <name>heme</name>
        <dbReference type="ChEBI" id="CHEBI:30413"/>
    </cofactor>
</comment>
<dbReference type="GO" id="GO:0020037">
    <property type="term" value="F:heme binding"/>
    <property type="evidence" value="ECO:0007669"/>
    <property type="project" value="InterPro"/>
</dbReference>
<dbReference type="PRINTS" id="PR00463">
    <property type="entry name" value="EP450I"/>
</dbReference>
<evidence type="ECO:0000313" key="6">
    <source>
        <dbReference type="Proteomes" id="UP001328733"/>
    </source>
</evidence>
<comment type="caution">
    <text evidence="5">The sequence shown here is derived from an EMBL/GenBank/DDBJ whole genome shotgun (WGS) entry which is preliminary data.</text>
</comment>
<dbReference type="EMBL" id="JBAFSM010000006">
    <property type="protein sequence ID" value="MEG3436410.1"/>
    <property type="molecule type" value="Genomic_DNA"/>
</dbReference>
<dbReference type="InterPro" id="IPR036396">
    <property type="entry name" value="Cyt_P450_sf"/>
</dbReference>
<dbReference type="GO" id="GO:0016705">
    <property type="term" value="F:oxidoreductase activity, acting on paired donors, with incorporation or reduction of molecular oxygen"/>
    <property type="evidence" value="ECO:0007669"/>
    <property type="project" value="InterPro"/>
</dbReference>
<keyword evidence="3 4" id="KW-0349">Heme</keyword>
<keyword evidence="4" id="KW-0560">Oxidoreductase</keyword>
<dbReference type="SUPFAM" id="SSF48264">
    <property type="entry name" value="Cytochrome P450"/>
    <property type="match status" value="1"/>
</dbReference>